<evidence type="ECO:0000259" key="2">
    <source>
        <dbReference type="Pfam" id="PF26100"/>
    </source>
</evidence>
<evidence type="ECO:0000313" key="3">
    <source>
        <dbReference type="EMBL" id="GBP65579.1"/>
    </source>
</evidence>
<reference evidence="3 4" key="1">
    <citation type="journal article" date="2019" name="Commun. Biol.">
        <title>The bagworm genome reveals a unique fibroin gene that provides high tensile strength.</title>
        <authorList>
            <person name="Kono N."/>
            <person name="Nakamura H."/>
            <person name="Ohtoshi R."/>
            <person name="Tomita M."/>
            <person name="Numata K."/>
            <person name="Arakawa K."/>
        </authorList>
    </citation>
    <scope>NUCLEOTIDE SEQUENCE [LARGE SCALE GENOMIC DNA]</scope>
</reference>
<dbReference type="OrthoDB" id="8193306at2759"/>
<evidence type="ECO:0000256" key="1">
    <source>
        <dbReference type="SAM" id="MobiDB-lite"/>
    </source>
</evidence>
<accession>A0A4C1XTR5</accession>
<dbReference type="InterPro" id="IPR058554">
    <property type="entry name" value="RAG1_RNase_H"/>
</dbReference>
<feature type="domain" description="V(D)J recombination-activating protein 1 RNase H" evidence="2">
    <location>
        <begin position="2"/>
        <end position="115"/>
    </location>
</feature>
<name>A0A4C1XTR5_EUMVA</name>
<feature type="region of interest" description="Disordered" evidence="1">
    <location>
        <begin position="1"/>
        <end position="25"/>
    </location>
</feature>
<dbReference type="EMBL" id="BGZK01000932">
    <property type="protein sequence ID" value="GBP65579.1"/>
    <property type="molecule type" value="Genomic_DNA"/>
</dbReference>
<evidence type="ECO:0000313" key="4">
    <source>
        <dbReference type="Proteomes" id="UP000299102"/>
    </source>
</evidence>
<organism evidence="3 4">
    <name type="scientific">Eumeta variegata</name>
    <name type="common">Bagworm moth</name>
    <name type="synonym">Eumeta japonica</name>
    <dbReference type="NCBI Taxonomy" id="151549"/>
    <lineage>
        <taxon>Eukaryota</taxon>
        <taxon>Metazoa</taxon>
        <taxon>Ecdysozoa</taxon>
        <taxon>Arthropoda</taxon>
        <taxon>Hexapoda</taxon>
        <taxon>Insecta</taxon>
        <taxon>Pterygota</taxon>
        <taxon>Neoptera</taxon>
        <taxon>Endopterygota</taxon>
        <taxon>Lepidoptera</taxon>
        <taxon>Glossata</taxon>
        <taxon>Ditrysia</taxon>
        <taxon>Tineoidea</taxon>
        <taxon>Psychidae</taxon>
        <taxon>Oiketicinae</taxon>
        <taxon>Eumeta</taxon>
    </lineage>
</organism>
<protein>
    <recommendedName>
        <fullName evidence="2">V(D)J recombination-activating protein 1 RNase H domain-containing protein</fullName>
    </recommendedName>
</protein>
<comment type="caution">
    <text evidence="3">The sequence shown here is derived from an EMBL/GenBank/DDBJ whole genome shotgun (WGS) entry which is preliminary data.</text>
</comment>
<feature type="compositionally biased region" description="Polar residues" evidence="1">
    <location>
        <begin position="7"/>
        <end position="17"/>
    </location>
</feature>
<sequence length="248" mass="27802">MGCDGSSGHSNYSQRYSTGEEGQPDTSLLAACPVPLRLHTTNGTRIIWNNPRPSSTRFCQPIKLVFEKETTELAKKEIENIERQIADLQPTFMKVNEKKVIVTHCMKMTMIDGKTFGVVTETGVQVCGVCKATPKVMNDLEAVAKLVPDISKFEYGLSTLHAYIRVFECILHIAYRQKIKKWRVSKPAEKLIVKQTKMEIVKKIKEQMFLSVDIPKPGHGTTNDGNTASLFFEQYSLASSVTGIDEEL</sequence>
<dbReference type="Proteomes" id="UP000299102">
    <property type="component" value="Unassembled WGS sequence"/>
</dbReference>
<keyword evidence="4" id="KW-1185">Reference proteome</keyword>
<dbReference type="Pfam" id="PF26100">
    <property type="entry name" value="RAG1_RNase_H"/>
    <property type="match status" value="1"/>
</dbReference>
<proteinExistence type="predicted"/>
<gene>
    <name evidence="3" type="ORF">EVAR_87555_1</name>
</gene>
<dbReference type="AlphaFoldDB" id="A0A4C1XTR5"/>